<dbReference type="AlphaFoldDB" id="A0AAD8JCG9"/>
<comment type="caution">
    <text evidence="1">The sequence shown here is derived from an EMBL/GenBank/DDBJ whole genome shotgun (WGS) entry which is preliminary data.</text>
</comment>
<accession>A0AAD8JCG9</accession>
<evidence type="ECO:0000313" key="1">
    <source>
        <dbReference type="EMBL" id="KAK1401303.1"/>
    </source>
</evidence>
<keyword evidence="2" id="KW-1185">Reference proteome</keyword>
<organism evidence="1 2">
    <name type="scientific">Heracleum sosnowskyi</name>
    <dbReference type="NCBI Taxonomy" id="360622"/>
    <lineage>
        <taxon>Eukaryota</taxon>
        <taxon>Viridiplantae</taxon>
        <taxon>Streptophyta</taxon>
        <taxon>Embryophyta</taxon>
        <taxon>Tracheophyta</taxon>
        <taxon>Spermatophyta</taxon>
        <taxon>Magnoliopsida</taxon>
        <taxon>eudicotyledons</taxon>
        <taxon>Gunneridae</taxon>
        <taxon>Pentapetalae</taxon>
        <taxon>asterids</taxon>
        <taxon>campanulids</taxon>
        <taxon>Apiales</taxon>
        <taxon>Apiaceae</taxon>
        <taxon>Apioideae</taxon>
        <taxon>apioid superclade</taxon>
        <taxon>Tordylieae</taxon>
        <taxon>Tordyliinae</taxon>
        <taxon>Heracleum</taxon>
    </lineage>
</organism>
<protein>
    <submittedName>
        <fullName evidence="1">Uncharacterized protein</fullName>
    </submittedName>
</protein>
<reference evidence="1" key="1">
    <citation type="submission" date="2023-02" db="EMBL/GenBank/DDBJ databases">
        <title>Genome of toxic invasive species Heracleum sosnowskyi carries increased number of genes despite the absence of recent whole-genome duplications.</title>
        <authorList>
            <person name="Schelkunov M."/>
            <person name="Shtratnikova V."/>
            <person name="Makarenko M."/>
            <person name="Klepikova A."/>
            <person name="Omelchenko D."/>
            <person name="Novikova G."/>
            <person name="Obukhova E."/>
            <person name="Bogdanov V."/>
            <person name="Penin A."/>
            <person name="Logacheva M."/>
        </authorList>
    </citation>
    <scope>NUCLEOTIDE SEQUENCE</scope>
    <source>
        <strain evidence="1">Hsosn_3</strain>
        <tissue evidence="1">Leaf</tissue>
    </source>
</reference>
<reference evidence="1" key="2">
    <citation type="submission" date="2023-05" db="EMBL/GenBank/DDBJ databases">
        <authorList>
            <person name="Schelkunov M.I."/>
        </authorList>
    </citation>
    <scope>NUCLEOTIDE SEQUENCE</scope>
    <source>
        <strain evidence="1">Hsosn_3</strain>
        <tissue evidence="1">Leaf</tissue>
    </source>
</reference>
<evidence type="ECO:0000313" key="2">
    <source>
        <dbReference type="Proteomes" id="UP001237642"/>
    </source>
</evidence>
<proteinExistence type="predicted"/>
<dbReference type="Proteomes" id="UP001237642">
    <property type="component" value="Unassembled WGS sequence"/>
</dbReference>
<name>A0AAD8JCG9_9APIA</name>
<sequence length="152" mass="17597">MNTMVRVSLKMRMKPEIFTDTIENLSEQQRQWVKDTGFQSLLSFKIREYPVVLAGCLVSSFNHSSCTMKVKEDFVIIHERDVEHALGFPMGTNIIQISNNYNVKEAWRSQFSSSHYNGHVKFFYLDRVIGNKESSEIPIPVIVRFNGCELSE</sequence>
<gene>
    <name evidence="1" type="ORF">POM88_000908</name>
</gene>
<dbReference type="EMBL" id="JAUIZM010000001">
    <property type="protein sequence ID" value="KAK1401303.1"/>
    <property type="molecule type" value="Genomic_DNA"/>
</dbReference>